<evidence type="ECO:0000313" key="3">
    <source>
        <dbReference type="Proteomes" id="UP000187209"/>
    </source>
</evidence>
<reference evidence="2 3" key="1">
    <citation type="submission" date="2016-11" db="EMBL/GenBank/DDBJ databases">
        <title>The macronuclear genome of Stentor coeruleus: a giant cell with tiny introns.</title>
        <authorList>
            <person name="Slabodnick M."/>
            <person name="Ruby J.G."/>
            <person name="Reiff S.B."/>
            <person name="Swart E.C."/>
            <person name="Gosai S."/>
            <person name="Prabakaran S."/>
            <person name="Witkowska E."/>
            <person name="Larue G.E."/>
            <person name="Fisher S."/>
            <person name="Freeman R.M."/>
            <person name="Gunawardena J."/>
            <person name="Chu W."/>
            <person name="Stover N.A."/>
            <person name="Gregory B.D."/>
            <person name="Nowacki M."/>
            <person name="Derisi J."/>
            <person name="Roy S.W."/>
            <person name="Marshall W.F."/>
            <person name="Sood P."/>
        </authorList>
    </citation>
    <scope>NUCLEOTIDE SEQUENCE [LARGE SCALE GENOMIC DNA]</scope>
    <source>
        <strain evidence="2">WM001</strain>
    </source>
</reference>
<dbReference type="PANTHER" id="PTHR23035">
    <property type="entry name" value="CILIA- AND FLAGELLA-ASSOCIATED PROTEIN 97-RELATED"/>
    <property type="match status" value="1"/>
</dbReference>
<keyword evidence="3" id="KW-1185">Reference proteome</keyword>
<dbReference type="AlphaFoldDB" id="A0A1R2CT51"/>
<sequence>MSLHQSKLKLIQKRKSILTCSTPTPNFRSNRKFIYKEKKQEITKENRAIFDKLLTIAKSTISTFSSSPYDRVIPNFRSSSEISRKNKEQKIAFENQILVKKLIDIKPFLIKKNLDEDYSEYKKRKKRLTKLNIPSPVKVSESFKPIIQVVNDDDLL</sequence>
<comment type="caution">
    <text evidence="2">The sequence shown here is derived from an EMBL/GenBank/DDBJ whole genome shotgun (WGS) entry which is preliminary data.</text>
</comment>
<protein>
    <submittedName>
        <fullName evidence="2">Uncharacterized protein</fullName>
    </submittedName>
</protein>
<dbReference type="Pfam" id="PF13879">
    <property type="entry name" value="Hmw_CFAP97"/>
    <property type="match status" value="1"/>
</dbReference>
<dbReference type="PANTHER" id="PTHR23035:SF2">
    <property type="entry name" value="KIAA1430 HOMOLOGUE"/>
    <property type="match status" value="1"/>
</dbReference>
<accession>A0A1R2CT51</accession>
<dbReference type="InterPro" id="IPR029488">
    <property type="entry name" value="Hmw/CFAP97"/>
</dbReference>
<evidence type="ECO:0000313" key="2">
    <source>
        <dbReference type="EMBL" id="OMJ92171.1"/>
    </source>
</evidence>
<name>A0A1R2CT51_9CILI</name>
<dbReference type="EMBL" id="MPUH01000067">
    <property type="protein sequence ID" value="OMJ92171.1"/>
    <property type="molecule type" value="Genomic_DNA"/>
</dbReference>
<organism evidence="2 3">
    <name type="scientific">Stentor coeruleus</name>
    <dbReference type="NCBI Taxonomy" id="5963"/>
    <lineage>
        <taxon>Eukaryota</taxon>
        <taxon>Sar</taxon>
        <taxon>Alveolata</taxon>
        <taxon>Ciliophora</taxon>
        <taxon>Postciliodesmatophora</taxon>
        <taxon>Heterotrichea</taxon>
        <taxon>Heterotrichida</taxon>
        <taxon>Stentoridae</taxon>
        <taxon>Stentor</taxon>
    </lineage>
</organism>
<dbReference type="InterPro" id="IPR038791">
    <property type="entry name" value="Cfap97/Hemingway"/>
</dbReference>
<dbReference type="Proteomes" id="UP000187209">
    <property type="component" value="Unassembled WGS sequence"/>
</dbReference>
<evidence type="ECO:0000256" key="1">
    <source>
        <dbReference type="ARBA" id="ARBA00008315"/>
    </source>
</evidence>
<comment type="similarity">
    <text evidence="1">Belongs to the CFAP97 family.</text>
</comment>
<gene>
    <name evidence="2" type="ORF">SteCoe_5161</name>
</gene>
<proteinExistence type="inferred from homology"/>